<comment type="caution">
    <text evidence="7">The sequence shown here is derived from an EMBL/GenBank/DDBJ whole genome shotgun (WGS) entry which is preliminary data.</text>
</comment>
<organism evidence="7 8">
    <name type="scientific">Methylobacter tundripaludum</name>
    <dbReference type="NCBI Taxonomy" id="173365"/>
    <lineage>
        <taxon>Bacteria</taxon>
        <taxon>Pseudomonadati</taxon>
        <taxon>Pseudomonadota</taxon>
        <taxon>Gammaproteobacteria</taxon>
        <taxon>Methylococcales</taxon>
        <taxon>Methylococcaceae</taxon>
        <taxon>Methylobacter</taxon>
    </lineage>
</organism>
<dbReference type="Pfam" id="PF04241">
    <property type="entry name" value="DUF423"/>
    <property type="match status" value="1"/>
</dbReference>
<comment type="subcellular location">
    <subcellularLocation>
        <location evidence="1">Membrane</location>
        <topology evidence="1">Multi-pass membrane protein</topology>
    </subcellularLocation>
</comment>
<evidence type="ECO:0000313" key="7">
    <source>
        <dbReference type="EMBL" id="PPK77440.1"/>
    </source>
</evidence>
<evidence type="ECO:0000256" key="1">
    <source>
        <dbReference type="ARBA" id="ARBA00004141"/>
    </source>
</evidence>
<dbReference type="PANTHER" id="PTHR43461">
    <property type="entry name" value="TRANSMEMBRANE PROTEIN 256"/>
    <property type="match status" value="1"/>
</dbReference>
<dbReference type="PANTHER" id="PTHR43461:SF1">
    <property type="entry name" value="TRANSMEMBRANE PROTEIN 256"/>
    <property type="match status" value="1"/>
</dbReference>
<evidence type="ECO:0000256" key="2">
    <source>
        <dbReference type="ARBA" id="ARBA00009694"/>
    </source>
</evidence>
<accession>A0A2S6HJ00</accession>
<feature type="transmembrane region" description="Helical" evidence="6">
    <location>
        <begin position="97"/>
        <end position="120"/>
    </location>
</feature>
<dbReference type="RefSeq" id="WP_104428091.1">
    <property type="nucleotide sequence ID" value="NZ_PTIZ01000002.1"/>
</dbReference>
<reference evidence="7 8" key="1">
    <citation type="submission" date="2018-02" db="EMBL/GenBank/DDBJ databases">
        <title>Subsurface microbial communities from deep shales in Ohio and West Virginia, USA.</title>
        <authorList>
            <person name="Wrighton K."/>
        </authorList>
    </citation>
    <scope>NUCLEOTIDE SEQUENCE [LARGE SCALE GENOMIC DNA]</scope>
    <source>
        <strain evidence="7 8">OWC-DMM</strain>
    </source>
</reference>
<feature type="transmembrane region" description="Helical" evidence="6">
    <location>
        <begin position="71"/>
        <end position="91"/>
    </location>
</feature>
<dbReference type="InterPro" id="IPR006696">
    <property type="entry name" value="DUF423"/>
</dbReference>
<comment type="similarity">
    <text evidence="2">Belongs to the UPF0382 family.</text>
</comment>
<proteinExistence type="inferred from homology"/>
<dbReference type="AlphaFoldDB" id="A0A2S6HJ00"/>
<keyword evidence="3 6" id="KW-0812">Transmembrane</keyword>
<dbReference type="EMBL" id="PTIZ01000002">
    <property type="protein sequence ID" value="PPK77440.1"/>
    <property type="molecule type" value="Genomic_DNA"/>
</dbReference>
<evidence type="ECO:0000256" key="5">
    <source>
        <dbReference type="ARBA" id="ARBA00023136"/>
    </source>
</evidence>
<protein>
    <submittedName>
        <fullName evidence="7">Uncharacterized membrane protein YgdD (TMEM256/DUF423 family)</fullName>
    </submittedName>
</protein>
<name>A0A2S6HJ00_9GAMM</name>
<dbReference type="GO" id="GO:0005886">
    <property type="term" value="C:plasma membrane"/>
    <property type="evidence" value="ECO:0007669"/>
    <property type="project" value="TreeGrafter"/>
</dbReference>
<dbReference type="Proteomes" id="UP000240010">
    <property type="component" value="Unassembled WGS sequence"/>
</dbReference>
<keyword evidence="5 6" id="KW-0472">Membrane</keyword>
<evidence type="ECO:0000256" key="3">
    <source>
        <dbReference type="ARBA" id="ARBA00022692"/>
    </source>
</evidence>
<keyword evidence="4 6" id="KW-1133">Transmembrane helix</keyword>
<evidence type="ECO:0000256" key="6">
    <source>
        <dbReference type="SAM" id="Phobius"/>
    </source>
</evidence>
<sequence length="134" mass="14436">MKSIFLSLGALSALIGVGMGAFGAHGLKTVISPEMLTVYQTGVTYQMYHALGLIGVALIHRQAPGSKLLHWAGWLMFAGILLFSGSLYALALLNHTWLGMITPFGGVCFLAAWLLIALFATPNIRSSDHNSRYK</sequence>
<feature type="transmembrane region" description="Helical" evidence="6">
    <location>
        <begin position="42"/>
        <end position="59"/>
    </location>
</feature>
<evidence type="ECO:0000313" key="8">
    <source>
        <dbReference type="Proteomes" id="UP000240010"/>
    </source>
</evidence>
<gene>
    <name evidence="7" type="ORF">B0F87_102553</name>
</gene>
<evidence type="ECO:0000256" key="4">
    <source>
        <dbReference type="ARBA" id="ARBA00022989"/>
    </source>
</evidence>